<sequence>MLPILEQYLGFNTNMMSLITALYILFDPVITCAHVLGNGAFVKLIDNIYSVTQKA</sequence>
<dbReference type="Proteomes" id="UP000033556">
    <property type="component" value="Unassembled WGS sequence"/>
</dbReference>
<protein>
    <submittedName>
        <fullName evidence="5">Uncharacterized protein</fullName>
    </submittedName>
</protein>
<dbReference type="GO" id="GO:0016020">
    <property type="term" value="C:membrane"/>
    <property type="evidence" value="ECO:0007669"/>
    <property type="project" value="InterPro"/>
</dbReference>
<dbReference type="InterPro" id="IPR036458">
    <property type="entry name" value="Na:dicarbo_symporter_sf"/>
</dbReference>
<keyword evidence="1 4" id="KW-0812">Transmembrane</keyword>
<feature type="transmembrane region" description="Helical" evidence="4">
    <location>
        <begin position="15"/>
        <end position="36"/>
    </location>
</feature>
<evidence type="ECO:0000256" key="4">
    <source>
        <dbReference type="SAM" id="Phobius"/>
    </source>
</evidence>
<accession>A0A0F3N1V9</accession>
<reference evidence="5 6" key="1">
    <citation type="submission" date="2015-01" db="EMBL/GenBank/DDBJ databases">
        <title>Genome Sequencing of Rickettsiales.</title>
        <authorList>
            <person name="Daugherty S.C."/>
            <person name="Su Q."/>
            <person name="Abolude K."/>
            <person name="Beier-Sexton M."/>
            <person name="Carlyon J.A."/>
            <person name="Carter R."/>
            <person name="Day N.P."/>
            <person name="Dumler S.J."/>
            <person name="Dyachenko V."/>
            <person name="Godinez A."/>
            <person name="Kurtti T.J."/>
            <person name="Lichay M."/>
            <person name="Mullins K.E."/>
            <person name="Ott S."/>
            <person name="Pappas-Brown V."/>
            <person name="Paris D.H."/>
            <person name="Patel P."/>
            <person name="Richards A.L."/>
            <person name="Sadzewicz L."/>
            <person name="Sears K."/>
            <person name="Seidman D."/>
            <person name="Sengamalay N."/>
            <person name="Stenos J."/>
            <person name="Tallon L.J."/>
            <person name="Vincent G."/>
            <person name="Fraser C.M."/>
            <person name="Munderloh U."/>
            <person name="Dunning-Hotopp J.C."/>
        </authorList>
    </citation>
    <scope>NUCLEOTIDE SEQUENCE [LARGE SCALE GENOMIC DNA]</scope>
    <source>
        <strain evidence="5 6">Ac/Pa</strain>
    </source>
</reference>
<dbReference type="PATRIC" id="fig|1359164.3.peg.685"/>
<keyword evidence="2 4" id="KW-1133">Transmembrane helix</keyword>
<evidence type="ECO:0000256" key="1">
    <source>
        <dbReference type="ARBA" id="ARBA00022692"/>
    </source>
</evidence>
<proteinExistence type="predicted"/>
<dbReference type="GO" id="GO:0015293">
    <property type="term" value="F:symporter activity"/>
    <property type="evidence" value="ECO:0007669"/>
    <property type="project" value="InterPro"/>
</dbReference>
<dbReference type="AlphaFoldDB" id="A0A0F3N1V9"/>
<keyword evidence="3 4" id="KW-0472">Membrane</keyword>
<name>A0A0F3N1V9_RICAM</name>
<evidence type="ECO:0000256" key="3">
    <source>
        <dbReference type="ARBA" id="ARBA00023136"/>
    </source>
</evidence>
<evidence type="ECO:0000313" key="5">
    <source>
        <dbReference type="EMBL" id="KJV61682.1"/>
    </source>
</evidence>
<dbReference type="SUPFAM" id="SSF118215">
    <property type="entry name" value="Proton glutamate symport protein"/>
    <property type="match status" value="1"/>
</dbReference>
<evidence type="ECO:0000313" key="6">
    <source>
        <dbReference type="Proteomes" id="UP000033556"/>
    </source>
</evidence>
<dbReference type="EMBL" id="LANR01000001">
    <property type="protein sequence ID" value="KJV61682.1"/>
    <property type="molecule type" value="Genomic_DNA"/>
</dbReference>
<evidence type="ECO:0000256" key="2">
    <source>
        <dbReference type="ARBA" id="ARBA00022989"/>
    </source>
</evidence>
<organism evidence="5 6">
    <name type="scientific">Rickettsia amblyommatis str. Ac/Pa</name>
    <dbReference type="NCBI Taxonomy" id="1359164"/>
    <lineage>
        <taxon>Bacteria</taxon>
        <taxon>Pseudomonadati</taxon>
        <taxon>Pseudomonadota</taxon>
        <taxon>Alphaproteobacteria</taxon>
        <taxon>Rickettsiales</taxon>
        <taxon>Rickettsiaceae</taxon>
        <taxon>Rickettsieae</taxon>
        <taxon>Rickettsia</taxon>
        <taxon>spotted fever group</taxon>
    </lineage>
</organism>
<keyword evidence="6" id="KW-1185">Reference proteome</keyword>
<comment type="caution">
    <text evidence="5">The sequence shown here is derived from an EMBL/GenBank/DDBJ whole genome shotgun (WGS) entry which is preliminary data.</text>
</comment>
<gene>
    <name evidence="5" type="ORF">APHACPA_0693</name>
</gene>